<dbReference type="Gene3D" id="2.130.10.10">
    <property type="entry name" value="YVTN repeat-like/Quinoprotein amine dehydrogenase"/>
    <property type="match status" value="1"/>
</dbReference>
<dbReference type="Pfam" id="PF15901">
    <property type="entry name" value="Sortilin_C"/>
    <property type="match status" value="1"/>
</dbReference>
<dbReference type="Gene3D" id="2.10.70.80">
    <property type="match status" value="1"/>
</dbReference>
<dbReference type="Proteomes" id="UP001652625">
    <property type="component" value="Chromosome 01"/>
</dbReference>
<dbReference type="Gene3D" id="4.10.400.10">
    <property type="entry name" value="Low-density Lipoprotein Receptor"/>
    <property type="match status" value="7"/>
</dbReference>
<evidence type="ECO:0000256" key="10">
    <source>
        <dbReference type="ARBA" id="ARBA00022448"/>
    </source>
</evidence>
<dbReference type="Gene3D" id="2.60.40.10">
    <property type="entry name" value="Immunoglobulins"/>
    <property type="match status" value="1"/>
</dbReference>
<keyword evidence="29" id="KW-1185">Reference proteome</keyword>
<feature type="disulfide bond" evidence="25">
    <location>
        <begin position="1109"/>
        <end position="1124"/>
    </location>
</feature>
<evidence type="ECO:0000256" key="15">
    <source>
        <dbReference type="ARBA" id="ARBA00022753"/>
    </source>
</evidence>
<evidence type="ECO:0000259" key="28">
    <source>
        <dbReference type="PROSITE" id="PS50853"/>
    </source>
</evidence>
<evidence type="ECO:0000256" key="25">
    <source>
        <dbReference type="PROSITE-ProRule" id="PRU00124"/>
    </source>
</evidence>
<evidence type="ECO:0000256" key="27">
    <source>
        <dbReference type="SAM" id="Phobius"/>
    </source>
</evidence>
<comment type="similarity">
    <text evidence="8">Belongs to the VPS10-related sortilin family. SORL1 subfamily.</text>
</comment>
<keyword evidence="13" id="KW-0254">Endocytosis</keyword>
<dbReference type="InterPro" id="IPR036055">
    <property type="entry name" value="LDL_receptor-like_sf"/>
</dbReference>
<evidence type="ECO:0000256" key="12">
    <source>
        <dbReference type="ARBA" id="ARBA00022536"/>
    </source>
</evidence>
<evidence type="ECO:0000256" key="13">
    <source>
        <dbReference type="ARBA" id="ARBA00022583"/>
    </source>
</evidence>
<evidence type="ECO:0000256" key="3">
    <source>
        <dbReference type="ARBA" id="ARBA00004212"/>
    </source>
</evidence>
<sequence>MAYISKVLDKGVKYFLVFIIVYELVTVDLSKANHLSINPSLLQRNNGNREKFHIKINDNEEYDSPSKNYIAKSFRRFIRSAEFGSPQSTPFSFNDNHYIAKVHWSGSNSSAILILMTDPDFMLSSLRPSYFYVSRDYGKTFENITKDLILPNGTQAVVTDFFSSSADNKKYILISKFHQYIFQSDDEFISFQRVSVPFIPMEIKYHPRFASNVLAYEKNEGNKMLYSSSNNGKSWSYKSSRVVDYYWSYAPPYDMETYVYYLKERYYDSGGVVLKSRIWGYYSTVVISDVVEFKLIEQYMFVVKNGTDSMHKIMQVSVNRGVFQNASFPIQNASSYIIADASENETMVAISHGKSANLYISGKDGTKFSLSMTNIVYYNDDDGKKSYLEHDFVELYRVEGISGIYIVTKLIGEEAGQRHLQSYITFDKGGEWSLIKAPSNLEKCPTDGCSLHISQEFAFHNPYTRFTPPYSKKSAPGFIIATGNVGESLKSSPSVFFSRDGGISWKKIFDGHYYYAFVDHGGVIACIEKFGTTNILQYSYDEGNTWNVYTFYTTPLRIYGLLTEPGEKSTVFTLFGSLPESHAWIIIQVDMKLVLGNECKKSDYKIWEVSDLRNSTEHCLLGKKQLYERRDPNSRCYNGRNYDRLISSDSCICTRDDFDCDFGYKLEWRGWNQICVPDGDFSNQGTPTWCQPGKFYNSSTGYRKVPGDECTGGVEDQYRPKLYACPIKRATEYLFYTTRNRIYRYDFLTKESVEFDLNEMQNVVSLEVDYQSNILFYADITLDRIVALNMNTGNVSMLLQLNNSRVHIEALTYDWMNGNLYYCDAGLAEIGIINLQGKHKKILVNSTVLDKPRALMLHPKKGIMFWTDWGRNPQIGSANMDGSNPISIIIDDIKWPNGLAIDYDENRLYWADAHTDKIESSDLDGRNRKVVTTDVFHPYSITIFKNYIFWDDWVKRSILKIDKKNSASPEIIIQSVFNGMDVKAFWPEKQAKDTNPCDYANCKFFCLPIGKYPYYRCTCPGNLIDNGNDNCTCPGSEMYENGECKARTTCADNQFKCKNGNCIPIGWKCDKDNDCSDGSDEDKAICGAVECSGDRFLCDGRCLLSSWRCDGENDCIDGSDEKFCTNNCTEDGKHFLCPNKRCIPISWLCDRDNDCPDGSDESSERCSFTTQTPFTQSKVCQLNQFRCTNGNCISFYSRCNGIDDCGDNSDEFNCTITTWQPPIVPLKCEVGQAYCADRTACYEKNTRCDGMYDCKDGSDEWNCKTSMTTSAPCSGYKCNSGECIPQNKVCDKKKDCSSGEDEAKSVCKETFDTCYPAPFSFNCTINDGSCYPQHKKCDQVVDCGDVSDEDPKVCKVTDRVSNLEYKLDKTSITLKWEHAEVGLKDIDGYRIVYLDEYGKITKINTDVVTSYTVTNLRSCRYYLFAVAVAHNKVKESNWLYTSTDVLKTEGNKEPKGAYDIKIYSSFISWSEDSGRCYLDFEILYKILKCDKLVGEIQVDGTNIKNMDNLLINNGGNSSLTYNCSILIAYETVYGESFNVTSDSFLYKMYGTVIVPSRRQGSQTFFRSKTIIWAIPVALVLIALLSGLIAMVYKYRRLQRSFLAFAARGSYAHQDEFDDDDNMAVGFRSGEDAPMINRFSDDEPLVVG</sequence>
<feature type="disulfide bond" evidence="25">
    <location>
        <begin position="1050"/>
        <end position="1062"/>
    </location>
</feature>
<dbReference type="InterPro" id="IPR000033">
    <property type="entry name" value="LDLR_classB_rpt"/>
</dbReference>
<evidence type="ECO:0000256" key="18">
    <source>
        <dbReference type="ARBA" id="ARBA00023136"/>
    </source>
</evidence>
<feature type="repeat" description="LDL-receptor class B" evidence="26">
    <location>
        <begin position="906"/>
        <end position="947"/>
    </location>
</feature>
<keyword evidence="19 25" id="KW-1015">Disulfide bond</keyword>
<dbReference type="SMART" id="SM00602">
    <property type="entry name" value="VPS10"/>
    <property type="match status" value="1"/>
</dbReference>
<dbReference type="PRINTS" id="PR00261">
    <property type="entry name" value="LDLRECEPTOR"/>
</dbReference>
<keyword evidence="14" id="KW-0677">Repeat</keyword>
<dbReference type="Pfam" id="PF00058">
    <property type="entry name" value="Ldl_recept_b"/>
    <property type="match status" value="2"/>
</dbReference>
<keyword evidence="27" id="KW-1133">Transmembrane helix</keyword>
<dbReference type="CDD" id="cd00112">
    <property type="entry name" value="LDLa"/>
    <property type="match status" value="7"/>
</dbReference>
<evidence type="ECO:0000256" key="26">
    <source>
        <dbReference type="PROSITE-ProRule" id="PRU00461"/>
    </source>
</evidence>
<dbReference type="SUPFAM" id="SSF63825">
    <property type="entry name" value="YWTD domain"/>
    <property type="match status" value="1"/>
</dbReference>
<evidence type="ECO:0000256" key="14">
    <source>
        <dbReference type="ARBA" id="ARBA00022737"/>
    </source>
</evidence>
<keyword evidence="18 27" id="KW-0472">Membrane</keyword>
<comment type="subcellular location">
    <subcellularLocation>
        <location evidence="4">Cell membrane</location>
        <topology evidence="4">Single-pass type I membrane protein</topology>
    </subcellularLocation>
    <subcellularLocation>
        <location evidence="3">Cytoplasmic vesicle</location>
        <location evidence="3">Secretory vesicle membrane</location>
        <topology evidence="3">Single-pass type I membrane protein</topology>
    </subcellularLocation>
    <subcellularLocation>
        <location evidence="2">Early endosome membrane</location>
        <topology evidence="2">Single-pass type I membrane protein</topology>
    </subcellularLocation>
    <subcellularLocation>
        <location evidence="1">Endoplasmic reticulum membrane</location>
        <topology evidence="1">Single-pass type I membrane protein</topology>
    </subcellularLocation>
    <subcellularLocation>
        <location evidence="7">Endosome</location>
        <location evidence="7">Multivesicular body membrane</location>
        <topology evidence="7">Single-pass type I membrane protein</topology>
    </subcellularLocation>
    <subcellularLocation>
        <location evidence="5">Golgi apparatus</location>
        <location evidence="5">trans-Golgi network membrane</location>
        <topology evidence="5">Single-pass type I membrane protein</topology>
    </subcellularLocation>
    <subcellularLocation>
        <location evidence="6">Recycling endosome membrane</location>
        <topology evidence="6">Single-pass type I membrane protein</topology>
    </subcellularLocation>
</comment>
<feature type="domain" description="Fibronectin type-III" evidence="28">
    <location>
        <begin position="1356"/>
        <end position="1451"/>
    </location>
</feature>
<feature type="disulfide bond" evidence="25">
    <location>
        <begin position="1057"/>
        <end position="1075"/>
    </location>
</feature>
<feature type="disulfide bond" evidence="25">
    <location>
        <begin position="1137"/>
        <end position="1155"/>
    </location>
</feature>
<evidence type="ECO:0000256" key="19">
    <source>
        <dbReference type="ARBA" id="ARBA00023157"/>
    </source>
</evidence>
<evidence type="ECO:0000256" key="21">
    <source>
        <dbReference type="ARBA" id="ARBA00023180"/>
    </source>
</evidence>
<dbReference type="SMART" id="SM00192">
    <property type="entry name" value="LDLa"/>
    <property type="match status" value="7"/>
</dbReference>
<feature type="transmembrane region" description="Helical" evidence="27">
    <location>
        <begin position="1570"/>
        <end position="1592"/>
    </location>
</feature>
<evidence type="ECO:0000313" key="29">
    <source>
        <dbReference type="Proteomes" id="UP001652625"/>
    </source>
</evidence>
<dbReference type="InterPro" id="IPR036116">
    <property type="entry name" value="FN3_sf"/>
</dbReference>
<evidence type="ECO:0000256" key="24">
    <source>
        <dbReference type="ARBA" id="ARBA00032450"/>
    </source>
</evidence>
<evidence type="ECO:0000256" key="22">
    <source>
        <dbReference type="ARBA" id="ARBA00023329"/>
    </source>
</evidence>
<dbReference type="Pfam" id="PF15902">
    <property type="entry name" value="Sortilin-Vps10"/>
    <property type="match status" value="1"/>
</dbReference>
<dbReference type="InterPro" id="IPR011042">
    <property type="entry name" value="6-blade_b-propeller_TolB-like"/>
</dbReference>
<evidence type="ECO:0000256" key="20">
    <source>
        <dbReference type="ARBA" id="ARBA00023170"/>
    </source>
</evidence>
<dbReference type="InterPro" id="IPR023415">
    <property type="entry name" value="LDLR_class-A_CS"/>
</dbReference>
<dbReference type="PROSITE" id="PS50853">
    <property type="entry name" value="FN3"/>
    <property type="match status" value="1"/>
</dbReference>
<keyword evidence="22" id="KW-0968">Cytoplasmic vesicle</keyword>
<dbReference type="PANTHER" id="PTHR12106:SF27">
    <property type="entry name" value="SORTILIN-RELATED RECEPTOR"/>
    <property type="match status" value="1"/>
</dbReference>
<reference evidence="30" key="2">
    <citation type="submission" date="2025-08" db="UniProtKB">
        <authorList>
            <consortium name="RefSeq"/>
        </authorList>
    </citation>
    <scope>IDENTIFICATION</scope>
</reference>
<dbReference type="PROSITE" id="PS01209">
    <property type="entry name" value="LDLRA_1"/>
    <property type="match status" value="3"/>
</dbReference>
<dbReference type="Pfam" id="PF00041">
    <property type="entry name" value="fn3"/>
    <property type="match status" value="1"/>
</dbReference>
<reference evidence="29" key="1">
    <citation type="submission" date="2025-05" db="UniProtKB">
        <authorList>
            <consortium name="RefSeq"/>
        </authorList>
    </citation>
    <scope>NUCLEOTIDE SEQUENCE [LARGE SCALE GENOMIC DNA]</scope>
</reference>
<evidence type="ECO:0000313" key="30">
    <source>
        <dbReference type="RefSeq" id="XP_065643826.1"/>
    </source>
</evidence>
<keyword evidence="10" id="KW-0813">Transport</keyword>
<dbReference type="InterPro" id="IPR006581">
    <property type="entry name" value="VPS10"/>
</dbReference>
<evidence type="ECO:0000256" key="4">
    <source>
        <dbReference type="ARBA" id="ARBA00004251"/>
    </source>
</evidence>
<evidence type="ECO:0000256" key="1">
    <source>
        <dbReference type="ARBA" id="ARBA00004115"/>
    </source>
</evidence>
<evidence type="ECO:0000256" key="9">
    <source>
        <dbReference type="ARBA" id="ARBA00013467"/>
    </source>
</evidence>
<dbReference type="Gene3D" id="3.30.60.270">
    <property type="match status" value="1"/>
</dbReference>
<dbReference type="SMART" id="SM00135">
    <property type="entry name" value="LY"/>
    <property type="match status" value="5"/>
</dbReference>
<dbReference type="InterPro" id="IPR002172">
    <property type="entry name" value="LDrepeatLR_classA_rpt"/>
</dbReference>
<dbReference type="InterPro" id="IPR050310">
    <property type="entry name" value="VPS10-sortilin"/>
</dbReference>
<dbReference type="SUPFAM" id="SSF110296">
    <property type="entry name" value="Oligoxyloglucan reducing end-specific cellobiohydrolase"/>
    <property type="match status" value="1"/>
</dbReference>
<dbReference type="PANTHER" id="PTHR12106">
    <property type="entry name" value="SORTILIN RELATED"/>
    <property type="match status" value="1"/>
</dbReference>
<protein>
    <recommendedName>
        <fullName evidence="9">Sortilin-related receptor</fullName>
    </recommendedName>
    <alternativeName>
        <fullName evidence="23">Low-density lipoprotein receptor relative with 11 ligand-binding repeats</fullName>
    </alternativeName>
    <alternativeName>
        <fullName evidence="24">Sorting protein-related receptor containing LDLR class A repeats</fullName>
    </alternativeName>
</protein>
<evidence type="ECO:0000256" key="7">
    <source>
        <dbReference type="ARBA" id="ARBA00004545"/>
    </source>
</evidence>
<proteinExistence type="inferred from homology"/>
<feature type="disulfide bond" evidence="25">
    <location>
        <begin position="1278"/>
        <end position="1296"/>
    </location>
</feature>
<evidence type="ECO:0000256" key="17">
    <source>
        <dbReference type="ARBA" id="ARBA00023034"/>
    </source>
</evidence>
<dbReference type="PROSITE" id="PS51120">
    <property type="entry name" value="LDLRB"/>
    <property type="match status" value="2"/>
</dbReference>
<dbReference type="CDD" id="cd00063">
    <property type="entry name" value="FN3"/>
    <property type="match status" value="1"/>
</dbReference>
<evidence type="ECO:0000256" key="5">
    <source>
        <dbReference type="ARBA" id="ARBA00004393"/>
    </source>
</evidence>
<dbReference type="SUPFAM" id="SSF49265">
    <property type="entry name" value="Fibronectin type III"/>
    <property type="match status" value="1"/>
</dbReference>
<keyword evidence="11" id="KW-1003">Cell membrane</keyword>
<keyword evidence="15" id="KW-0967">Endosome</keyword>
<dbReference type="InterPro" id="IPR031778">
    <property type="entry name" value="Sortilin_N"/>
</dbReference>
<name>A0ABM4B4R2_HYDVU</name>
<evidence type="ECO:0000256" key="16">
    <source>
        <dbReference type="ARBA" id="ARBA00022824"/>
    </source>
</evidence>
<evidence type="ECO:0000256" key="2">
    <source>
        <dbReference type="ARBA" id="ARBA00004158"/>
    </source>
</evidence>
<keyword evidence="17" id="KW-0333">Golgi apparatus</keyword>
<dbReference type="PROSITE" id="PS50068">
    <property type="entry name" value="LDLRA_2"/>
    <property type="match status" value="7"/>
</dbReference>
<dbReference type="SUPFAM" id="SSF57424">
    <property type="entry name" value="LDL receptor-like module"/>
    <property type="match status" value="7"/>
</dbReference>
<feature type="repeat" description="LDL-receptor class B" evidence="26">
    <location>
        <begin position="862"/>
        <end position="905"/>
    </location>
</feature>
<feature type="disulfide bond" evidence="25">
    <location>
        <begin position="1199"/>
        <end position="1214"/>
    </location>
</feature>
<evidence type="ECO:0000256" key="11">
    <source>
        <dbReference type="ARBA" id="ARBA00022475"/>
    </source>
</evidence>
<dbReference type="InterPro" id="IPR013783">
    <property type="entry name" value="Ig-like_fold"/>
</dbReference>
<dbReference type="GeneID" id="100198483"/>
<dbReference type="Gene3D" id="2.120.10.30">
    <property type="entry name" value="TolB, C-terminal domain"/>
    <property type="match status" value="1"/>
</dbReference>
<dbReference type="RefSeq" id="XP_065643826.1">
    <property type="nucleotide sequence ID" value="XM_065787754.1"/>
</dbReference>
<feature type="disulfide bond" evidence="25">
    <location>
        <begin position="1248"/>
        <end position="1263"/>
    </location>
</feature>
<keyword evidence="21" id="KW-0325">Glycoprotein</keyword>
<keyword evidence="16" id="KW-0256">Endoplasmic reticulum</keyword>
<keyword evidence="20 30" id="KW-0675">Receptor</keyword>
<comment type="caution">
    <text evidence="25">Lacks conserved residue(s) required for the propagation of feature annotation.</text>
</comment>
<dbReference type="InterPro" id="IPR003961">
    <property type="entry name" value="FN3_dom"/>
</dbReference>
<evidence type="ECO:0000256" key="23">
    <source>
        <dbReference type="ARBA" id="ARBA00029896"/>
    </source>
</evidence>
<feature type="disulfide bond" evidence="25">
    <location>
        <begin position="1187"/>
        <end position="1205"/>
    </location>
</feature>
<evidence type="ECO:0000256" key="6">
    <source>
        <dbReference type="ARBA" id="ARBA00004480"/>
    </source>
</evidence>
<evidence type="ECO:0000256" key="8">
    <source>
        <dbReference type="ARBA" id="ARBA00007041"/>
    </source>
</evidence>
<dbReference type="Pfam" id="PF00057">
    <property type="entry name" value="Ldl_recept_a"/>
    <property type="match status" value="6"/>
</dbReference>
<keyword evidence="27" id="KW-0812">Transmembrane</keyword>
<feature type="disulfide bond" evidence="25">
    <location>
        <begin position="1180"/>
        <end position="1192"/>
    </location>
</feature>
<gene>
    <name evidence="30" type="primary">LOC100198483</name>
</gene>
<dbReference type="InterPro" id="IPR031777">
    <property type="entry name" value="Sortilin_C"/>
</dbReference>
<accession>A0ABM4B4R2</accession>
<dbReference type="InterPro" id="IPR015943">
    <property type="entry name" value="WD40/YVTN_repeat-like_dom_sf"/>
</dbReference>
<organism evidence="29 30">
    <name type="scientific">Hydra vulgaris</name>
    <name type="common">Hydra</name>
    <name type="synonym">Hydra attenuata</name>
    <dbReference type="NCBI Taxonomy" id="6087"/>
    <lineage>
        <taxon>Eukaryota</taxon>
        <taxon>Metazoa</taxon>
        <taxon>Cnidaria</taxon>
        <taxon>Hydrozoa</taxon>
        <taxon>Hydroidolina</taxon>
        <taxon>Anthoathecata</taxon>
        <taxon>Aplanulata</taxon>
        <taxon>Hydridae</taxon>
        <taxon>Hydra</taxon>
    </lineage>
</organism>
<keyword evidence="12" id="KW-0245">EGF-like domain</keyword>